<protein>
    <submittedName>
        <fullName evidence="2">Uncharacterized protein</fullName>
    </submittedName>
</protein>
<feature type="region of interest" description="Disordered" evidence="1">
    <location>
        <begin position="41"/>
        <end position="100"/>
    </location>
</feature>
<feature type="compositionally biased region" description="Basic residues" evidence="1">
    <location>
        <begin position="53"/>
        <end position="63"/>
    </location>
</feature>
<keyword evidence="3" id="KW-1185">Reference proteome</keyword>
<evidence type="ECO:0000256" key="1">
    <source>
        <dbReference type="SAM" id="MobiDB-lite"/>
    </source>
</evidence>
<comment type="caution">
    <text evidence="2">The sequence shown here is derived from an EMBL/GenBank/DDBJ whole genome shotgun (WGS) entry which is preliminary data.</text>
</comment>
<evidence type="ECO:0000313" key="2">
    <source>
        <dbReference type="EMBL" id="KAK4290641.1"/>
    </source>
</evidence>
<dbReference type="AlphaFoldDB" id="A0AAE1NKX9"/>
<organism evidence="2 3">
    <name type="scientific">Petrolisthes manimaculis</name>
    <dbReference type="NCBI Taxonomy" id="1843537"/>
    <lineage>
        <taxon>Eukaryota</taxon>
        <taxon>Metazoa</taxon>
        <taxon>Ecdysozoa</taxon>
        <taxon>Arthropoda</taxon>
        <taxon>Crustacea</taxon>
        <taxon>Multicrustacea</taxon>
        <taxon>Malacostraca</taxon>
        <taxon>Eumalacostraca</taxon>
        <taxon>Eucarida</taxon>
        <taxon>Decapoda</taxon>
        <taxon>Pleocyemata</taxon>
        <taxon>Anomura</taxon>
        <taxon>Galatheoidea</taxon>
        <taxon>Porcellanidae</taxon>
        <taxon>Petrolisthes</taxon>
    </lineage>
</organism>
<evidence type="ECO:0000313" key="3">
    <source>
        <dbReference type="Proteomes" id="UP001292094"/>
    </source>
</evidence>
<dbReference type="EMBL" id="JAWZYT010005411">
    <property type="protein sequence ID" value="KAK4290641.1"/>
    <property type="molecule type" value="Genomic_DNA"/>
</dbReference>
<accession>A0AAE1NKX9</accession>
<name>A0AAE1NKX9_9EUCA</name>
<dbReference type="Proteomes" id="UP001292094">
    <property type="component" value="Unassembled WGS sequence"/>
</dbReference>
<sequence>MSYRSEIFIDKEMQKTDSLDYGSLNEAGLHPLVSRVLDEEEEFGGSPINSPRFSRRGNRRELKKFRDSSSRRNPLRGPGSWSPEVSVRSISHDSEPFEEGAVVPSAPPMEHMDHFQGYEQVSFEADANPAIVNHYLLNSTTHSLPATSTSTTHLSSPPNTTASPLTHSLTRHSLLPATHLHLHDPPFLTSQHHSFSTHSLTHSTLSPLFFFLPHTSTSIYDPPFLTALWSLLCYPSPLLTTPRFPLYPFPLPTIADLHPITPYKDPINRPFNLSSSFHKRG</sequence>
<reference evidence="2" key="1">
    <citation type="submission" date="2023-11" db="EMBL/GenBank/DDBJ databases">
        <title>Genome assemblies of two species of porcelain crab, Petrolisthes cinctipes and Petrolisthes manimaculis (Anomura: Porcellanidae).</title>
        <authorList>
            <person name="Angst P."/>
        </authorList>
    </citation>
    <scope>NUCLEOTIDE SEQUENCE</scope>
    <source>
        <strain evidence="2">PB745_02</strain>
        <tissue evidence="2">Gill</tissue>
    </source>
</reference>
<proteinExistence type="predicted"/>
<gene>
    <name evidence="2" type="ORF">Pmani_036474</name>
</gene>